<dbReference type="AlphaFoldDB" id="A0A1L5PBS3"/>
<sequence>MFWQCGLDYLNKGQFCFAGKAGLDMMHDTEGRMNIVQHFADGLAAANEVGATTDRA</sequence>
<reference evidence="1 2" key="1">
    <citation type="submission" date="2016-09" db="EMBL/GenBank/DDBJ databases">
        <title>The complete genome sequences of Rhizobium gallicum, symbiovars gallicum and phaseoli, symbionts associated to common bean (Phaseolus vulgaris).</title>
        <authorList>
            <person name="Bustos P."/>
            <person name="Santamaria R.I."/>
            <person name="Perez-Carrascal O.M."/>
            <person name="Juarez S."/>
            <person name="Lozano L."/>
            <person name="Martinez-Flores I."/>
            <person name="Martinez-Romero E."/>
            <person name="Cevallos M."/>
            <person name="Romero D."/>
            <person name="Davila G."/>
            <person name="Gonzalez V."/>
        </authorList>
    </citation>
    <scope>NUCLEOTIDE SEQUENCE [LARGE SCALE GENOMIC DNA]</scope>
    <source>
        <strain evidence="1 2">8C-3</strain>
        <plasmid evidence="2">Plasmid prsp8c3b</plasmid>
    </source>
</reference>
<geneLocation type="plasmid" evidence="2">
    <name>prsp8c3b</name>
</geneLocation>
<dbReference type="Proteomes" id="UP000185109">
    <property type="component" value="Plasmid pRsp8C3b"/>
</dbReference>
<organism evidence="1 2">
    <name type="scientific">Rhizobium etli 8C-3</name>
    <dbReference type="NCBI Taxonomy" id="538025"/>
    <lineage>
        <taxon>Bacteria</taxon>
        <taxon>Pseudomonadati</taxon>
        <taxon>Pseudomonadota</taxon>
        <taxon>Alphaproteobacteria</taxon>
        <taxon>Hyphomicrobiales</taxon>
        <taxon>Rhizobiaceae</taxon>
        <taxon>Rhizobium/Agrobacterium group</taxon>
        <taxon>Rhizobium</taxon>
    </lineage>
</organism>
<protein>
    <submittedName>
        <fullName evidence="1">Uncharacterized protein</fullName>
    </submittedName>
</protein>
<keyword evidence="1" id="KW-0614">Plasmid</keyword>
<evidence type="ECO:0000313" key="1">
    <source>
        <dbReference type="EMBL" id="APO77574.1"/>
    </source>
</evidence>
<evidence type="ECO:0000313" key="2">
    <source>
        <dbReference type="Proteomes" id="UP000185109"/>
    </source>
</evidence>
<accession>A0A1L5PBS3</accession>
<dbReference type="EMBL" id="CP017243">
    <property type="protein sequence ID" value="APO77574.1"/>
    <property type="molecule type" value="Genomic_DNA"/>
</dbReference>
<name>A0A1L5PBS3_RHIET</name>
<proteinExistence type="predicted"/>
<gene>
    <name evidence="1" type="ORF">AM571_PB00290</name>
</gene>